<name>A0A8J3JIF1_9ACTN</name>
<sequence>MAQHLLVVDFGTHQTTAAFVADTQVHPVPCPVTGALSRPSAVCLDGESLLVGTAAVRRRDTLPRWFATGPRQALDTGELVRLGDRQHSAEEVLAAYLHVLRLESEHRFGVPVERLALTVPAFYEPQDRRREALLAVATEAGFPDAELVGDAAAAVLDPYTHGDLPDGALVLVCDLGAAWTVSLARVHGERVEVLAHETSGSGQDFDLLLVNDLRAALHGWLTPALQAGGDTGLLARYAAGDFVRSVKHRLAESSEVVDRITPTAPPYRLDRAGLDRLAEPALRWLAASCRAVVARAGFSLPDVTGVLLVGGASRLPAARAVLRAELGRPVRHPTEPEHAVIRGAARWAGRRTQRQVPANTATWRMEPLSWDLPDGRARLVRWLVEPGGQYTAGATLAQVRTADDRVYDLTAQRDGILMEQRAVAGAYLTSDTVAAMSRSAKLLGGDRAARRHRMQVAGDWLLTPDHELLVECERTGAYVRTRAIGNGAVVNEIRPRQRAEESQGRVFVAPGDRLALVSWTPDGHFSVWDVASGELTSSFKAAANNRPVKVLVHEGQWRLIAEADRKVHVGRYVRDVATLWDLSSGTVVEEMVGEDLFRRYAGFIDRSPHDGFAPQCDSPDGRLRAGVAGSAVWLHEAGTDEEVFRTDIGEASSVRTAFSADGHHLLARWRTADTTCVDVWQV</sequence>
<dbReference type="InterPro" id="IPR015943">
    <property type="entry name" value="WD40/YVTN_repeat-like_dom_sf"/>
</dbReference>
<dbReference type="SUPFAM" id="SSF53067">
    <property type="entry name" value="Actin-like ATPase domain"/>
    <property type="match status" value="2"/>
</dbReference>
<keyword evidence="5" id="KW-1185">Reference proteome</keyword>
<comment type="caution">
    <text evidence="4">The sequence shown here is derived from an EMBL/GenBank/DDBJ whole genome shotgun (WGS) entry which is preliminary data.</text>
</comment>
<evidence type="ECO:0000256" key="3">
    <source>
        <dbReference type="ARBA" id="ARBA00023186"/>
    </source>
</evidence>
<dbReference type="Gene3D" id="3.90.640.10">
    <property type="entry name" value="Actin, Chain A, domain 4"/>
    <property type="match status" value="1"/>
</dbReference>
<gene>
    <name evidence="4" type="ORF">Cba03nite_23860</name>
</gene>
<dbReference type="Gene3D" id="2.130.10.10">
    <property type="entry name" value="YVTN repeat-like/Quinoprotein amine dehydrogenase"/>
    <property type="match status" value="1"/>
</dbReference>
<dbReference type="RefSeq" id="WP_203745174.1">
    <property type="nucleotide sequence ID" value="NZ_BONF01000011.1"/>
</dbReference>
<organism evidence="4 5">
    <name type="scientific">Catellatospora bangladeshensis</name>
    <dbReference type="NCBI Taxonomy" id="310355"/>
    <lineage>
        <taxon>Bacteria</taxon>
        <taxon>Bacillati</taxon>
        <taxon>Actinomycetota</taxon>
        <taxon>Actinomycetes</taxon>
        <taxon>Micromonosporales</taxon>
        <taxon>Micromonosporaceae</taxon>
        <taxon>Catellatospora</taxon>
    </lineage>
</organism>
<dbReference type="Proteomes" id="UP000601223">
    <property type="component" value="Unassembled WGS sequence"/>
</dbReference>
<evidence type="ECO:0008006" key="6">
    <source>
        <dbReference type="Google" id="ProtNLM"/>
    </source>
</evidence>
<keyword evidence="3" id="KW-0143">Chaperone</keyword>
<dbReference type="GO" id="GO:0005524">
    <property type="term" value="F:ATP binding"/>
    <property type="evidence" value="ECO:0007669"/>
    <property type="project" value="UniProtKB-KW"/>
</dbReference>
<dbReference type="PANTHER" id="PTHR45639">
    <property type="entry name" value="HSC70CB, ISOFORM G-RELATED"/>
    <property type="match status" value="1"/>
</dbReference>
<reference evidence="4 5" key="1">
    <citation type="submission" date="2021-01" db="EMBL/GenBank/DDBJ databases">
        <title>Whole genome shotgun sequence of Catellatospora bangladeshensis NBRC 107357.</title>
        <authorList>
            <person name="Komaki H."/>
            <person name="Tamura T."/>
        </authorList>
    </citation>
    <scope>NUCLEOTIDE SEQUENCE [LARGE SCALE GENOMIC DNA]</scope>
    <source>
        <strain evidence="4 5">NBRC 107357</strain>
    </source>
</reference>
<accession>A0A8J3JIF1</accession>
<dbReference type="SUPFAM" id="SSF50969">
    <property type="entry name" value="YVTN repeat-like/Quinoprotein amine dehydrogenase"/>
    <property type="match status" value="1"/>
</dbReference>
<proteinExistence type="predicted"/>
<evidence type="ECO:0000313" key="4">
    <source>
        <dbReference type="EMBL" id="GIF81037.1"/>
    </source>
</evidence>
<dbReference type="EMBL" id="BONF01000011">
    <property type="protein sequence ID" value="GIF81037.1"/>
    <property type="molecule type" value="Genomic_DNA"/>
</dbReference>
<protein>
    <recommendedName>
        <fullName evidence="6">Hsp70 family protein</fullName>
    </recommendedName>
</protein>
<keyword evidence="2" id="KW-0067">ATP-binding</keyword>
<dbReference type="InterPro" id="IPR043129">
    <property type="entry name" value="ATPase_NBD"/>
</dbReference>
<dbReference type="AlphaFoldDB" id="A0A8J3JIF1"/>
<keyword evidence="1" id="KW-0547">Nucleotide-binding</keyword>
<evidence type="ECO:0000256" key="1">
    <source>
        <dbReference type="ARBA" id="ARBA00022741"/>
    </source>
</evidence>
<dbReference type="Pfam" id="PF00012">
    <property type="entry name" value="HSP70"/>
    <property type="match status" value="1"/>
</dbReference>
<dbReference type="InterPro" id="IPR013126">
    <property type="entry name" value="Hsp_70_fam"/>
</dbReference>
<evidence type="ECO:0000313" key="5">
    <source>
        <dbReference type="Proteomes" id="UP000601223"/>
    </source>
</evidence>
<evidence type="ECO:0000256" key="2">
    <source>
        <dbReference type="ARBA" id="ARBA00022840"/>
    </source>
</evidence>
<dbReference type="Gene3D" id="3.30.420.40">
    <property type="match status" value="2"/>
</dbReference>
<dbReference type="InterPro" id="IPR011044">
    <property type="entry name" value="Quino_amine_DH_bsu"/>
</dbReference>
<dbReference type="GO" id="GO:0140662">
    <property type="term" value="F:ATP-dependent protein folding chaperone"/>
    <property type="evidence" value="ECO:0007669"/>
    <property type="project" value="InterPro"/>
</dbReference>